<dbReference type="Proteomes" id="UP000239814">
    <property type="component" value="Chromosome"/>
</dbReference>
<keyword evidence="2" id="KW-0472">Membrane</keyword>
<feature type="compositionally biased region" description="Low complexity" evidence="1">
    <location>
        <begin position="32"/>
        <end position="46"/>
    </location>
</feature>
<dbReference type="InterPro" id="IPR045713">
    <property type="entry name" value="DUF6069"/>
</dbReference>
<feature type="transmembrane region" description="Helical" evidence="2">
    <location>
        <begin position="62"/>
        <end position="86"/>
    </location>
</feature>
<reference evidence="3 4" key="1">
    <citation type="submission" date="2018-03" db="EMBL/GenBank/DDBJ databases">
        <title>Characteristics and genome of n-alkane degrading marine bacteria Gordonia iterans isolated from crude oil contaminated in Tae-an, South Korea.</title>
        <authorList>
            <person name="Lee S.-S."/>
            <person name="Kim H."/>
        </authorList>
    </citation>
    <scope>NUCLEOTIDE SEQUENCE [LARGE SCALE GENOMIC DNA]</scope>
    <source>
        <strain evidence="3 4">Co17</strain>
    </source>
</reference>
<organism evidence="3 4">
    <name type="scientific">Gordonia iterans</name>
    <dbReference type="NCBI Taxonomy" id="1004901"/>
    <lineage>
        <taxon>Bacteria</taxon>
        <taxon>Bacillati</taxon>
        <taxon>Actinomycetota</taxon>
        <taxon>Actinomycetes</taxon>
        <taxon>Mycobacteriales</taxon>
        <taxon>Gordoniaceae</taxon>
        <taxon>Gordonia</taxon>
    </lineage>
</organism>
<dbReference type="OrthoDB" id="4484500at2"/>
<name>A0A2S0KEH4_9ACTN</name>
<feature type="transmembrane region" description="Helical" evidence="2">
    <location>
        <begin position="165"/>
        <end position="185"/>
    </location>
</feature>
<feature type="transmembrane region" description="Helical" evidence="2">
    <location>
        <begin position="111"/>
        <end position="129"/>
    </location>
</feature>
<feature type="compositionally biased region" description="Polar residues" evidence="1">
    <location>
        <begin position="8"/>
        <end position="26"/>
    </location>
</feature>
<dbReference type="EMBL" id="CP027433">
    <property type="protein sequence ID" value="AVM00087.1"/>
    <property type="molecule type" value="Genomic_DNA"/>
</dbReference>
<protein>
    <submittedName>
        <fullName evidence="3">Uncharacterized protein</fullName>
    </submittedName>
</protein>
<dbReference type="KEGG" id="git:C6V83_07180"/>
<sequence length="196" mass="21160">MTYPDPQNPRQTPPTRAYSQDPNYSTGGYQTGGYQDPGQPYQGQPAAPQPAKPSRGPDIDPMMYSGGVVMTGVVTGLAAWLVAWIISSISNKVTETGRLGIWNPFEQGGEYWFAVIGFLAALVGGALWYVLQLVTPTPSSFYRWIVGLLIVAAFVVPLLADGDIWRGLATAFIHLCIGLPILSLIPTMGNRSKRSS</sequence>
<evidence type="ECO:0000313" key="3">
    <source>
        <dbReference type="EMBL" id="AVM00087.1"/>
    </source>
</evidence>
<proteinExistence type="predicted"/>
<keyword evidence="2" id="KW-1133">Transmembrane helix</keyword>
<keyword evidence="2" id="KW-0812">Transmembrane</keyword>
<accession>A0A2S0KEH4</accession>
<dbReference type="AlphaFoldDB" id="A0A2S0KEH4"/>
<evidence type="ECO:0000313" key="4">
    <source>
        <dbReference type="Proteomes" id="UP000239814"/>
    </source>
</evidence>
<dbReference type="Pfam" id="PF19545">
    <property type="entry name" value="DUF6069"/>
    <property type="match status" value="1"/>
</dbReference>
<gene>
    <name evidence="3" type="ORF">C6V83_07180</name>
</gene>
<evidence type="ECO:0000256" key="2">
    <source>
        <dbReference type="SAM" id="Phobius"/>
    </source>
</evidence>
<feature type="region of interest" description="Disordered" evidence="1">
    <location>
        <begin position="1"/>
        <end position="57"/>
    </location>
</feature>
<feature type="transmembrane region" description="Helical" evidence="2">
    <location>
        <begin position="141"/>
        <end position="159"/>
    </location>
</feature>
<keyword evidence="4" id="KW-1185">Reference proteome</keyword>
<dbReference type="RefSeq" id="WP_105941818.1">
    <property type="nucleotide sequence ID" value="NZ_CP027433.1"/>
</dbReference>
<evidence type="ECO:0000256" key="1">
    <source>
        <dbReference type="SAM" id="MobiDB-lite"/>
    </source>
</evidence>